<dbReference type="OrthoDB" id="5194954at2"/>
<reference evidence="3 4" key="1">
    <citation type="submission" date="2019-06" db="EMBL/GenBank/DDBJ databases">
        <title>Sequencing the genomes of 1000 actinobacteria strains.</title>
        <authorList>
            <person name="Klenk H.-P."/>
        </authorList>
    </citation>
    <scope>NUCLEOTIDE SEQUENCE [LARGE SCALE GENOMIC DNA]</scope>
    <source>
        <strain evidence="3 4">DSM 46699</strain>
    </source>
</reference>
<feature type="coiled-coil region" evidence="1">
    <location>
        <begin position="8"/>
        <end position="55"/>
    </location>
</feature>
<evidence type="ECO:0000256" key="1">
    <source>
        <dbReference type="SAM" id="Coils"/>
    </source>
</evidence>
<evidence type="ECO:0000313" key="4">
    <source>
        <dbReference type="Proteomes" id="UP000316184"/>
    </source>
</evidence>
<evidence type="ECO:0000313" key="3">
    <source>
        <dbReference type="EMBL" id="TWF93425.1"/>
    </source>
</evidence>
<sequence length="96" mass="10653">MAPTTTELAEFQRALTQLRASAGALRQRYGDAAAVRRIDNDLERLDIDAAELTSAVPVPRRSDDVRDDVVIVPDTPYDPSLWRDVDDEGLGGHSRY</sequence>
<comment type="caution">
    <text evidence="3">The sequence shown here is derived from an EMBL/GenBank/DDBJ whole genome shotgun (WGS) entry which is preliminary data.</text>
</comment>
<evidence type="ECO:0000256" key="2">
    <source>
        <dbReference type="SAM" id="MobiDB-lite"/>
    </source>
</evidence>
<dbReference type="Proteomes" id="UP000316184">
    <property type="component" value="Unassembled WGS sequence"/>
</dbReference>
<dbReference type="RefSeq" id="WP_145743197.1">
    <property type="nucleotide sequence ID" value="NZ_VIWX01000005.1"/>
</dbReference>
<keyword evidence="4" id="KW-1185">Reference proteome</keyword>
<name>A0A561U225_9PSEU</name>
<dbReference type="EMBL" id="VIWX01000005">
    <property type="protein sequence ID" value="TWF93425.1"/>
    <property type="molecule type" value="Genomic_DNA"/>
</dbReference>
<proteinExistence type="predicted"/>
<feature type="region of interest" description="Disordered" evidence="2">
    <location>
        <begin position="76"/>
        <end position="96"/>
    </location>
</feature>
<dbReference type="AlphaFoldDB" id="A0A561U225"/>
<gene>
    <name evidence="3" type="ORF">FHU35_15269</name>
</gene>
<organism evidence="3 4">
    <name type="scientific">Saccharopolyspora dendranthemae</name>
    <dbReference type="NCBI Taxonomy" id="1181886"/>
    <lineage>
        <taxon>Bacteria</taxon>
        <taxon>Bacillati</taxon>
        <taxon>Actinomycetota</taxon>
        <taxon>Actinomycetes</taxon>
        <taxon>Pseudonocardiales</taxon>
        <taxon>Pseudonocardiaceae</taxon>
        <taxon>Saccharopolyspora</taxon>
    </lineage>
</organism>
<keyword evidence="1" id="KW-0175">Coiled coil</keyword>
<protein>
    <submittedName>
        <fullName evidence="3">Uncharacterized protein</fullName>
    </submittedName>
</protein>
<accession>A0A561U225</accession>